<feature type="binding site" evidence="8">
    <location>
        <position position="10"/>
    </location>
    <ligand>
        <name>a divalent metal cation</name>
        <dbReference type="ChEBI" id="CHEBI:60240"/>
    </ligand>
</feature>
<evidence type="ECO:0000256" key="1">
    <source>
        <dbReference type="ARBA" id="ARBA00000200"/>
    </source>
</evidence>
<feature type="binding site" evidence="8">
    <location>
        <begin position="8"/>
        <end position="10"/>
    </location>
    <ligand>
        <name>4-CDP-2-C-methyl-D-erythritol 2-phosphate</name>
        <dbReference type="ChEBI" id="CHEBI:57919"/>
    </ligand>
</feature>
<evidence type="ECO:0000256" key="8">
    <source>
        <dbReference type="HAMAP-Rule" id="MF_00107"/>
    </source>
</evidence>
<evidence type="ECO:0000259" key="10">
    <source>
        <dbReference type="Pfam" id="PF02542"/>
    </source>
</evidence>
<dbReference type="PROSITE" id="PS01350">
    <property type="entry name" value="ISPF"/>
    <property type="match status" value="1"/>
</dbReference>
<dbReference type="CDD" id="cd00554">
    <property type="entry name" value="MECDP_synthase"/>
    <property type="match status" value="1"/>
</dbReference>
<dbReference type="GO" id="GO:0046872">
    <property type="term" value="F:metal ion binding"/>
    <property type="evidence" value="ECO:0007669"/>
    <property type="project" value="UniProtKB-KW"/>
</dbReference>
<evidence type="ECO:0000256" key="2">
    <source>
        <dbReference type="ARBA" id="ARBA00004709"/>
    </source>
</evidence>
<feature type="site" description="Transition state stabilizer" evidence="8">
    <location>
        <position position="133"/>
    </location>
</feature>
<reference evidence="11 12" key="1">
    <citation type="submission" date="2016-10" db="EMBL/GenBank/DDBJ databases">
        <authorList>
            <person name="de Groot N.N."/>
        </authorList>
    </citation>
    <scope>NUCLEOTIDE SEQUENCE [LARGE SCALE GENOMIC DNA]</scope>
    <source>
        <strain evidence="11 12">SLAS-1</strain>
    </source>
</reference>
<comment type="subunit">
    <text evidence="8">Homotrimer.</text>
</comment>
<dbReference type="NCBIfam" id="TIGR00151">
    <property type="entry name" value="ispF"/>
    <property type="match status" value="1"/>
</dbReference>
<evidence type="ECO:0000313" key="12">
    <source>
        <dbReference type="Proteomes" id="UP000199476"/>
    </source>
</evidence>
<dbReference type="Pfam" id="PF02542">
    <property type="entry name" value="YgbB"/>
    <property type="match status" value="1"/>
</dbReference>
<name>A0A1G9SY71_9FIRM</name>
<dbReference type="PANTHER" id="PTHR43181:SF1">
    <property type="entry name" value="2-C-METHYL-D-ERYTHRITOL 2,4-CYCLODIPHOSPHATE SYNTHASE, CHLOROPLASTIC"/>
    <property type="match status" value="1"/>
</dbReference>
<dbReference type="UniPathway" id="UPA00056">
    <property type="reaction ID" value="UER00095"/>
</dbReference>
<dbReference type="Proteomes" id="UP000199476">
    <property type="component" value="Unassembled WGS sequence"/>
</dbReference>
<dbReference type="SUPFAM" id="SSF69765">
    <property type="entry name" value="IpsF-like"/>
    <property type="match status" value="1"/>
</dbReference>
<feature type="binding site" evidence="8">
    <location>
        <begin position="132"/>
        <end position="135"/>
    </location>
    <ligand>
        <name>4-CDP-2-C-methyl-D-erythritol 2-phosphate</name>
        <dbReference type="ChEBI" id="CHEBI:57919"/>
    </ligand>
</feature>
<dbReference type="AlphaFoldDB" id="A0A1G9SY71"/>
<keyword evidence="12" id="KW-1185">Reference proteome</keyword>
<feature type="binding site" evidence="8">
    <location>
        <position position="8"/>
    </location>
    <ligand>
        <name>a divalent metal cation</name>
        <dbReference type="ChEBI" id="CHEBI:60240"/>
    </ligand>
</feature>
<dbReference type="PANTHER" id="PTHR43181">
    <property type="entry name" value="2-C-METHYL-D-ERYTHRITOL 2,4-CYCLODIPHOSPHATE SYNTHASE, CHLOROPLASTIC"/>
    <property type="match status" value="1"/>
</dbReference>
<dbReference type="RefSeq" id="WP_089762114.1">
    <property type="nucleotide sequence ID" value="NZ_FNGO01000032.1"/>
</dbReference>
<dbReference type="InterPro" id="IPR020555">
    <property type="entry name" value="MECDP_synthase_CS"/>
</dbReference>
<evidence type="ECO:0000256" key="9">
    <source>
        <dbReference type="RuleBase" id="RU004395"/>
    </source>
</evidence>
<feature type="domain" description="2-C-methyl-D-erythritol 2,4-cyclodiphosphate synthase" evidence="10">
    <location>
        <begin position="1"/>
        <end position="154"/>
    </location>
</feature>
<dbReference type="Gene3D" id="3.30.1330.50">
    <property type="entry name" value="2-C-methyl-D-erythritol 2,4-cyclodiphosphate synthase"/>
    <property type="match status" value="1"/>
</dbReference>
<comment type="function">
    <text evidence="8">Involved in the biosynthesis of isopentenyl diphosphate (IPP) and dimethylallyl diphosphate (DMAPP), two major building blocks of isoprenoid compounds. Catalyzes the conversion of 4-diphosphocytidyl-2-C-methyl-D-erythritol 2-phosphate (CDP-ME2P) to 2-C-methyl-D-erythritol 2,4-cyclodiphosphate (ME-CPP) with a corresponding release of cytidine 5-monophosphate (CMP).</text>
</comment>
<feature type="binding site" evidence="8">
    <location>
        <position position="142"/>
    </location>
    <ligand>
        <name>4-CDP-2-C-methyl-D-erythritol 2-phosphate</name>
        <dbReference type="ChEBI" id="CHEBI:57919"/>
    </ligand>
</feature>
<dbReference type="OrthoDB" id="9804336at2"/>
<keyword evidence="7 8" id="KW-0456">Lyase</keyword>
<dbReference type="InterPro" id="IPR036571">
    <property type="entry name" value="MECDP_synthase_sf"/>
</dbReference>
<comment type="catalytic activity">
    <reaction evidence="1 8 9">
        <text>4-CDP-2-C-methyl-D-erythritol 2-phosphate = 2-C-methyl-D-erythritol 2,4-cyclic diphosphate + CMP</text>
        <dbReference type="Rhea" id="RHEA:23864"/>
        <dbReference type="ChEBI" id="CHEBI:57919"/>
        <dbReference type="ChEBI" id="CHEBI:58483"/>
        <dbReference type="ChEBI" id="CHEBI:60377"/>
        <dbReference type="EC" id="4.6.1.12"/>
    </reaction>
</comment>
<dbReference type="HAMAP" id="MF_00107">
    <property type="entry name" value="IspF"/>
    <property type="match status" value="1"/>
</dbReference>
<keyword evidence="6 8" id="KW-0414">Isoprene biosynthesis</keyword>
<comment type="cofactor">
    <cofactor evidence="8">
        <name>a divalent metal cation</name>
        <dbReference type="ChEBI" id="CHEBI:60240"/>
    </cofactor>
    <text evidence="8">Binds 1 divalent metal cation per subunit.</text>
</comment>
<feature type="binding site" evidence="8">
    <location>
        <begin position="34"/>
        <end position="35"/>
    </location>
    <ligand>
        <name>4-CDP-2-C-methyl-D-erythritol 2-phosphate</name>
        <dbReference type="ChEBI" id="CHEBI:57919"/>
    </ligand>
</feature>
<gene>
    <name evidence="8" type="primary">ispF</name>
    <name evidence="11" type="ORF">SAMN04488692_13214</name>
</gene>
<feature type="binding site" evidence="8">
    <location>
        <position position="139"/>
    </location>
    <ligand>
        <name>4-CDP-2-C-methyl-D-erythritol 2-phosphate</name>
        <dbReference type="ChEBI" id="CHEBI:57919"/>
    </ligand>
</feature>
<dbReference type="EMBL" id="FNGO01000032">
    <property type="protein sequence ID" value="SDM40360.1"/>
    <property type="molecule type" value="Genomic_DNA"/>
</dbReference>
<proteinExistence type="inferred from homology"/>
<evidence type="ECO:0000256" key="5">
    <source>
        <dbReference type="ARBA" id="ARBA00022723"/>
    </source>
</evidence>
<accession>A0A1G9SY71</accession>
<feature type="site" description="Transition state stabilizer" evidence="8">
    <location>
        <position position="34"/>
    </location>
</feature>
<dbReference type="FunFam" id="3.30.1330.50:FF:000003">
    <property type="entry name" value="2-C-methyl-D-erythritol 2,4-cyclodiphosphate synthase"/>
    <property type="match status" value="1"/>
</dbReference>
<comment type="pathway">
    <text evidence="2 8">Isoprenoid biosynthesis; isopentenyl diphosphate biosynthesis via DXP pathway; isopentenyl diphosphate from 1-deoxy-D-xylulose 5-phosphate: step 4/6.</text>
</comment>
<protein>
    <recommendedName>
        <fullName evidence="4 8">2-C-methyl-D-erythritol 2,4-cyclodiphosphate synthase</fullName>
        <shortName evidence="8">MECDP-synthase</shortName>
        <shortName evidence="8">MECPP-synthase</shortName>
        <shortName evidence="8">MECPS</shortName>
        <ecNumber evidence="4 8">4.6.1.12</ecNumber>
    </recommendedName>
</protein>
<dbReference type="InterPro" id="IPR003526">
    <property type="entry name" value="MECDP_synthase"/>
</dbReference>
<evidence type="ECO:0000256" key="6">
    <source>
        <dbReference type="ARBA" id="ARBA00023229"/>
    </source>
</evidence>
<organism evidence="11 12">
    <name type="scientific">Halarsenatibacter silvermanii</name>
    <dbReference type="NCBI Taxonomy" id="321763"/>
    <lineage>
        <taxon>Bacteria</taxon>
        <taxon>Bacillati</taxon>
        <taxon>Bacillota</taxon>
        <taxon>Clostridia</taxon>
        <taxon>Halanaerobiales</taxon>
        <taxon>Halarsenatibacteraceae</taxon>
        <taxon>Halarsenatibacter</taxon>
    </lineage>
</organism>
<evidence type="ECO:0000313" key="11">
    <source>
        <dbReference type="EMBL" id="SDM40360.1"/>
    </source>
</evidence>
<sequence>MRVGSGLDIHRLVEGEKLILAGLEIPAEKGAVGHSDADVLSHAVIDALLGAVGAGDIGEHFPSGEEEYRDISSLILLERTAEILAGQGFEVINIDITLVLESPRINQHKETMKGNLAGKLSINKNRINIKATTSEDLGFIGRKAGIMAQAQVLVEQLEESSRGGD</sequence>
<keyword evidence="5 8" id="KW-0479">Metal-binding</keyword>
<dbReference type="STRING" id="321763.SAMN04488692_13214"/>
<feature type="binding site" evidence="8">
    <location>
        <begin position="56"/>
        <end position="58"/>
    </location>
    <ligand>
        <name>4-CDP-2-C-methyl-D-erythritol 2-phosphate</name>
        <dbReference type="ChEBI" id="CHEBI:57919"/>
    </ligand>
</feature>
<dbReference type="EC" id="4.6.1.12" evidence="4 8"/>
<feature type="binding site" evidence="8">
    <location>
        <position position="42"/>
    </location>
    <ligand>
        <name>a divalent metal cation</name>
        <dbReference type="ChEBI" id="CHEBI:60240"/>
    </ligand>
</feature>
<dbReference type="GO" id="GO:0019288">
    <property type="term" value="P:isopentenyl diphosphate biosynthetic process, methylerythritol 4-phosphate pathway"/>
    <property type="evidence" value="ECO:0007669"/>
    <property type="project" value="UniProtKB-UniRule"/>
</dbReference>
<comment type="similarity">
    <text evidence="3 8 9">Belongs to the IspF family.</text>
</comment>
<dbReference type="GO" id="GO:0008685">
    <property type="term" value="F:2-C-methyl-D-erythritol 2,4-cyclodiphosphate synthase activity"/>
    <property type="evidence" value="ECO:0007669"/>
    <property type="project" value="UniProtKB-UniRule"/>
</dbReference>
<comment type="caution">
    <text evidence="8">Lacks conserved residue(s) required for the propagation of feature annotation.</text>
</comment>
<dbReference type="GO" id="GO:0016114">
    <property type="term" value="P:terpenoid biosynthetic process"/>
    <property type="evidence" value="ECO:0007669"/>
    <property type="project" value="InterPro"/>
</dbReference>
<evidence type="ECO:0000256" key="3">
    <source>
        <dbReference type="ARBA" id="ARBA00008480"/>
    </source>
</evidence>
<evidence type="ECO:0000256" key="7">
    <source>
        <dbReference type="ARBA" id="ARBA00023239"/>
    </source>
</evidence>
<evidence type="ECO:0000256" key="4">
    <source>
        <dbReference type="ARBA" id="ARBA00012579"/>
    </source>
</evidence>